<protein>
    <submittedName>
        <fullName evidence="8">Methyl-CpG-binding domain-containing protein 13</fullName>
    </submittedName>
</protein>
<dbReference type="PANTHER" id="PTHR34067">
    <property type="entry name" value="OS04G0193200 PROTEIN"/>
    <property type="match status" value="1"/>
</dbReference>
<dbReference type="InterPro" id="IPR038945">
    <property type="entry name" value="MBD13-like"/>
</dbReference>
<reference evidence="8" key="1">
    <citation type="submission" date="2022-08" db="EMBL/GenBank/DDBJ databases">
        <authorList>
            <person name="Marques A."/>
        </authorList>
    </citation>
    <scope>NUCLEOTIDE SEQUENCE</scope>
    <source>
        <strain evidence="8">RhyPub2mFocal</strain>
        <tissue evidence="8">Leaves</tissue>
    </source>
</reference>
<dbReference type="GO" id="GO:0003677">
    <property type="term" value="F:DNA binding"/>
    <property type="evidence" value="ECO:0007669"/>
    <property type="project" value="UniProtKB-KW"/>
</dbReference>
<keyword evidence="5" id="KW-0539">Nucleus</keyword>
<evidence type="ECO:0000259" key="7">
    <source>
        <dbReference type="PROSITE" id="PS50982"/>
    </source>
</evidence>
<dbReference type="PANTHER" id="PTHR34067:SF20">
    <property type="entry name" value="OS08G0206700 PROTEIN"/>
    <property type="match status" value="1"/>
</dbReference>
<dbReference type="Pfam" id="PF01429">
    <property type="entry name" value="MBD"/>
    <property type="match status" value="1"/>
</dbReference>
<feature type="domain" description="MBD" evidence="7">
    <location>
        <begin position="20"/>
        <end position="92"/>
    </location>
</feature>
<keyword evidence="2" id="KW-0805">Transcription regulation</keyword>
<comment type="caution">
    <text evidence="8">The sequence shown here is derived from an EMBL/GenBank/DDBJ whole genome shotgun (WGS) entry which is preliminary data.</text>
</comment>
<evidence type="ECO:0000256" key="5">
    <source>
        <dbReference type="ARBA" id="ARBA00023242"/>
    </source>
</evidence>
<evidence type="ECO:0000256" key="3">
    <source>
        <dbReference type="ARBA" id="ARBA00023125"/>
    </source>
</evidence>
<evidence type="ECO:0000256" key="6">
    <source>
        <dbReference type="SAM" id="MobiDB-lite"/>
    </source>
</evidence>
<evidence type="ECO:0000313" key="8">
    <source>
        <dbReference type="EMBL" id="KAJ4806176.1"/>
    </source>
</evidence>
<comment type="subcellular location">
    <subcellularLocation>
        <location evidence="1">Nucleus</location>
    </subcellularLocation>
</comment>
<dbReference type="PROSITE" id="PS50982">
    <property type="entry name" value="MBD"/>
    <property type="match status" value="3"/>
</dbReference>
<evidence type="ECO:0000313" key="9">
    <source>
        <dbReference type="Proteomes" id="UP001140206"/>
    </source>
</evidence>
<dbReference type="InterPro" id="IPR001739">
    <property type="entry name" value="Methyl_CpG_DNA-bd"/>
</dbReference>
<feature type="domain" description="MBD" evidence="7">
    <location>
        <begin position="192"/>
        <end position="272"/>
    </location>
</feature>
<name>A0AAV8GRE8_9POAL</name>
<keyword evidence="9" id="KW-1185">Reference proteome</keyword>
<sequence length="290" mass="33484">MWNERQKLPEVITICDSMDESSDSDRPGWLPDGWEMVSRCKNNKNISIYYPCPMCEGITLRTQDEVLRHCLFLCEDAPSKSQLLFEATPRHPQPVRHINEPWPLKDGQISGSSKKGERFGSGLFDSIPQDWIIEIRRGPRKYGKIYKFYLDPTKEYRFSSKDEVQFYLEGKPLNPASNTLLSCDTEGDDNILAEMTFSPGCLPYGWIKEMRYRSKCVNGKKSDPYYTDPESGLVFRSLVDVKRYLQTGEVSKNARVPRQTITDLYSFECSAEMVMNSFFALFVLHLLGKF</sequence>
<evidence type="ECO:0000256" key="4">
    <source>
        <dbReference type="ARBA" id="ARBA00023163"/>
    </source>
</evidence>
<dbReference type="InterPro" id="IPR016177">
    <property type="entry name" value="DNA-bd_dom_sf"/>
</dbReference>
<dbReference type="SUPFAM" id="SSF54171">
    <property type="entry name" value="DNA-binding domain"/>
    <property type="match status" value="3"/>
</dbReference>
<organism evidence="8 9">
    <name type="scientific">Rhynchospora pubera</name>
    <dbReference type="NCBI Taxonomy" id="906938"/>
    <lineage>
        <taxon>Eukaryota</taxon>
        <taxon>Viridiplantae</taxon>
        <taxon>Streptophyta</taxon>
        <taxon>Embryophyta</taxon>
        <taxon>Tracheophyta</taxon>
        <taxon>Spermatophyta</taxon>
        <taxon>Magnoliopsida</taxon>
        <taxon>Liliopsida</taxon>
        <taxon>Poales</taxon>
        <taxon>Cyperaceae</taxon>
        <taxon>Cyperoideae</taxon>
        <taxon>Rhynchosporeae</taxon>
        <taxon>Rhynchospora</taxon>
    </lineage>
</organism>
<dbReference type="GO" id="GO:0005634">
    <property type="term" value="C:nucleus"/>
    <property type="evidence" value="ECO:0007669"/>
    <property type="project" value="UniProtKB-SubCell"/>
</dbReference>
<keyword evidence="4" id="KW-0804">Transcription</keyword>
<keyword evidence="3" id="KW-0238">DNA-binding</keyword>
<dbReference type="Proteomes" id="UP001140206">
    <property type="component" value="Chromosome 1"/>
</dbReference>
<dbReference type="Gene3D" id="3.30.890.10">
    <property type="entry name" value="Methyl-cpg-binding Protein 2, Chain A"/>
    <property type="match status" value="2"/>
</dbReference>
<dbReference type="EMBL" id="JAMFTS010000001">
    <property type="protein sequence ID" value="KAJ4806176.1"/>
    <property type="molecule type" value="Genomic_DNA"/>
</dbReference>
<proteinExistence type="predicted"/>
<evidence type="ECO:0000256" key="2">
    <source>
        <dbReference type="ARBA" id="ARBA00023015"/>
    </source>
</evidence>
<feature type="domain" description="MBD" evidence="7">
    <location>
        <begin position="117"/>
        <end position="190"/>
    </location>
</feature>
<gene>
    <name evidence="8" type="ORF">LUZ62_018742</name>
</gene>
<dbReference type="AlphaFoldDB" id="A0AAV8GRE8"/>
<feature type="region of interest" description="Disordered" evidence="6">
    <location>
        <begin position="95"/>
        <end position="114"/>
    </location>
</feature>
<evidence type="ECO:0000256" key="1">
    <source>
        <dbReference type="ARBA" id="ARBA00004123"/>
    </source>
</evidence>
<accession>A0AAV8GRE8</accession>